<evidence type="ECO:0000259" key="1">
    <source>
        <dbReference type="PROSITE" id="PS50234"/>
    </source>
</evidence>
<dbReference type="InterPro" id="IPR001434">
    <property type="entry name" value="OmcB-like_DUF11"/>
</dbReference>
<organism evidence="2 3">
    <name type="scientific">Candidatus Methanocrinis alkalitolerans</name>
    <dbReference type="NCBI Taxonomy" id="3033395"/>
    <lineage>
        <taxon>Archaea</taxon>
        <taxon>Methanobacteriati</taxon>
        <taxon>Methanobacteriota</taxon>
        <taxon>Stenosarchaea group</taxon>
        <taxon>Methanomicrobia</taxon>
        <taxon>Methanotrichales</taxon>
        <taxon>Methanotrichaceae</taxon>
        <taxon>Methanocrinis</taxon>
    </lineage>
</organism>
<dbReference type="Pfam" id="PF01345">
    <property type="entry name" value="DUF11"/>
    <property type="match status" value="5"/>
</dbReference>
<dbReference type="CDD" id="cd00198">
    <property type="entry name" value="vWFA"/>
    <property type="match status" value="1"/>
</dbReference>
<comment type="caution">
    <text evidence="2">The sequence shown here is derived from an EMBL/GenBank/DDBJ whole genome shotgun (WGS) entry which is preliminary data.</text>
</comment>
<dbReference type="InterPro" id="IPR051172">
    <property type="entry name" value="Chlamydia_OmcB"/>
</dbReference>
<name>A0ABT5XE23_9EURY</name>
<dbReference type="SUPFAM" id="SSF53300">
    <property type="entry name" value="vWA-like"/>
    <property type="match status" value="1"/>
</dbReference>
<evidence type="ECO:0000313" key="3">
    <source>
        <dbReference type="Proteomes" id="UP001215956"/>
    </source>
</evidence>
<dbReference type="PROSITE" id="PS50234">
    <property type="entry name" value="VWFA"/>
    <property type="match status" value="1"/>
</dbReference>
<dbReference type="PANTHER" id="PTHR34819:SF3">
    <property type="entry name" value="CELL SURFACE PROTEIN"/>
    <property type="match status" value="1"/>
</dbReference>
<dbReference type="InterPro" id="IPR047589">
    <property type="entry name" value="DUF11_rpt"/>
</dbReference>
<dbReference type="Gene3D" id="2.60.40.1170">
    <property type="entry name" value="Mu homology domain, subdomain B"/>
    <property type="match status" value="3"/>
</dbReference>
<accession>A0ABT5XE23</accession>
<protein>
    <submittedName>
        <fullName evidence="2">VWA domain-containing protein</fullName>
    </submittedName>
</protein>
<sequence length="876" mass="94053">MNNITIFFSDGVPNDVTPNGGYNNSTLINIEEKTWIYTIGIGNDSTGTGILKEISYSTHSKFYHWVDIDPVTILRDINSRINSNIAFIDVNKTTHPSSGSNGTVVNFTINVTNTGNATFDPVIVTDTLPEGLDYFNSSDKCELSGDNVTWNLGQLVESESRLVYLEAKINSSKSGNLTNNVTVTGVTLSDDNVTANYSDNVTVINASISVNKTAHPSSGSNGTVVNFTINVTNTGNATLNPVMVTDSLPEGLDYVNSTGLLDTSSNNVTWNLGSLSKPEHKLVYLEARINRSESGVLTNLVLVEGKPKSGYNVTDDNSTIVTVVDASISVNKTSNISSGSNGTVVNFTINVTNTGNATLNPVILTDTLPEGLDYVSSTDEGNNSSNNVTWNLRSLNKSDHKLVYLEAKINRSESSVLTNLVLVEGKPESGYNVTHDSSTTVTVVDASISVNKTSKISSGSYGTLVNFTINVTNTGNATFDPVIVTDTLPEGLDYFNSSDKCELSGDKVTWNLSQLVESGFRVIYFEARINSSKSGNLTNNVTVTGVTLSDDNVTANDSDNVTVINASISVNKTAHPSSGSNGTLVNFTINVTNTGNATFDPVMVTDSLPEGLDYVNSTGLLDTSSNNVTWNLGKLKESEFRAVYLEARINRSESGVLTNLVLVEGKPESGYNATDNDSEDLLMNYTSVVFALDTSGSMRKYYLLAPNEGAEIVSGWAGFGNATVSIVSWDHNSEIIFGPAPLVGSEGRLAEVLESLSEICIETDLTIYDQGLKGALAALRDEATFSDGSSKIIIFLAGYSEFKPGARLDDYISEADRSGIRIFTIGMGINESLNASEKQHHNLTKISHGTRGEFYSITAFSPQELKLVMEEIAHKL</sequence>
<dbReference type="Pfam" id="PF13519">
    <property type="entry name" value="VWA_2"/>
    <property type="match status" value="1"/>
</dbReference>
<evidence type="ECO:0000313" key="2">
    <source>
        <dbReference type="EMBL" id="MDF0592965.1"/>
    </source>
</evidence>
<dbReference type="Gene3D" id="3.40.50.410">
    <property type="entry name" value="von Willebrand factor, type A domain"/>
    <property type="match status" value="1"/>
</dbReference>
<dbReference type="InterPro" id="IPR036465">
    <property type="entry name" value="vWFA_dom_sf"/>
</dbReference>
<proteinExistence type="predicted"/>
<dbReference type="PANTHER" id="PTHR34819">
    <property type="entry name" value="LARGE CYSTEINE-RICH PERIPLASMIC PROTEIN OMCB"/>
    <property type="match status" value="1"/>
</dbReference>
<dbReference type="EMBL" id="JARFPL010000012">
    <property type="protein sequence ID" value="MDF0592965.1"/>
    <property type="molecule type" value="Genomic_DNA"/>
</dbReference>
<reference evidence="2 3" key="1">
    <citation type="submission" date="2023-03" db="EMBL/GenBank/DDBJ databases">
        <title>Whole genome sequencing of Methanotrichaceae archaeon M04Ac.</title>
        <authorList>
            <person name="Khomyakova M.A."/>
            <person name="Merkel A.Y."/>
            <person name="Slobodkin A.I."/>
        </authorList>
    </citation>
    <scope>NUCLEOTIDE SEQUENCE [LARGE SCALE GENOMIC DNA]</scope>
    <source>
        <strain evidence="2 3">M04Ac</strain>
    </source>
</reference>
<dbReference type="Proteomes" id="UP001215956">
    <property type="component" value="Unassembled WGS sequence"/>
</dbReference>
<dbReference type="NCBIfam" id="TIGR01451">
    <property type="entry name" value="B_ant_repeat"/>
    <property type="match status" value="5"/>
</dbReference>
<keyword evidence="3" id="KW-1185">Reference proteome</keyword>
<dbReference type="RefSeq" id="WP_316968721.1">
    <property type="nucleotide sequence ID" value="NZ_JARFPL010000012.1"/>
</dbReference>
<gene>
    <name evidence="2" type="ORF">P0O24_05145</name>
</gene>
<dbReference type="InterPro" id="IPR002035">
    <property type="entry name" value="VWF_A"/>
</dbReference>
<feature type="domain" description="VWFA" evidence="1">
    <location>
        <begin position="687"/>
        <end position="876"/>
    </location>
</feature>